<reference evidence="1 2" key="1">
    <citation type="submission" date="2017-03" db="EMBL/GenBank/DDBJ databases">
        <title>Genome Survey of Euroglyphus maynei.</title>
        <authorList>
            <person name="Arlian L.G."/>
            <person name="Morgan M.S."/>
            <person name="Rider S.D."/>
        </authorList>
    </citation>
    <scope>NUCLEOTIDE SEQUENCE [LARGE SCALE GENOMIC DNA]</scope>
    <source>
        <strain evidence="1">Arlian Lab</strain>
        <tissue evidence="1">Whole body</tissue>
    </source>
</reference>
<dbReference type="EMBL" id="MUJZ01044531">
    <property type="protein sequence ID" value="OTF74942.1"/>
    <property type="molecule type" value="Genomic_DNA"/>
</dbReference>
<dbReference type="Proteomes" id="UP000194236">
    <property type="component" value="Unassembled WGS sequence"/>
</dbReference>
<gene>
    <name evidence="1" type="ORF">BLA29_015029</name>
</gene>
<dbReference type="AlphaFoldDB" id="A0A1Y3B2A2"/>
<organism evidence="1 2">
    <name type="scientific">Euroglyphus maynei</name>
    <name type="common">Mayne's house dust mite</name>
    <dbReference type="NCBI Taxonomy" id="6958"/>
    <lineage>
        <taxon>Eukaryota</taxon>
        <taxon>Metazoa</taxon>
        <taxon>Ecdysozoa</taxon>
        <taxon>Arthropoda</taxon>
        <taxon>Chelicerata</taxon>
        <taxon>Arachnida</taxon>
        <taxon>Acari</taxon>
        <taxon>Acariformes</taxon>
        <taxon>Sarcoptiformes</taxon>
        <taxon>Astigmata</taxon>
        <taxon>Psoroptidia</taxon>
        <taxon>Analgoidea</taxon>
        <taxon>Pyroglyphidae</taxon>
        <taxon>Pyroglyphinae</taxon>
        <taxon>Euroglyphus</taxon>
    </lineage>
</organism>
<protein>
    <submittedName>
        <fullName evidence="1">Uncharacterized protein</fullName>
    </submittedName>
</protein>
<evidence type="ECO:0000313" key="1">
    <source>
        <dbReference type="EMBL" id="OTF74942.1"/>
    </source>
</evidence>
<accession>A0A1Y3B2A2</accession>
<proteinExistence type="predicted"/>
<comment type="caution">
    <text evidence="1">The sequence shown here is derived from an EMBL/GenBank/DDBJ whole genome shotgun (WGS) entry which is preliminary data.</text>
</comment>
<keyword evidence="2" id="KW-1185">Reference proteome</keyword>
<feature type="non-terminal residue" evidence="1">
    <location>
        <position position="60"/>
    </location>
</feature>
<name>A0A1Y3B2A2_EURMA</name>
<sequence length="60" mass="7148">MSRSKQSFTLFINKCVHFRKNDSNVMLARQIRHHYDFDCSNSLEELLSIFHNNDEQTEAT</sequence>
<evidence type="ECO:0000313" key="2">
    <source>
        <dbReference type="Proteomes" id="UP000194236"/>
    </source>
</evidence>